<dbReference type="EMBL" id="CP014226">
    <property type="protein sequence ID" value="AMD00029.1"/>
    <property type="molecule type" value="Genomic_DNA"/>
</dbReference>
<keyword evidence="5" id="KW-1185">Reference proteome</keyword>
<dbReference type="STRING" id="507626.LOKO_00952"/>
<feature type="region of interest" description="Disordered" evidence="2">
    <location>
        <begin position="351"/>
        <end position="387"/>
    </location>
</feature>
<dbReference type="InterPro" id="IPR001509">
    <property type="entry name" value="Epimerase_deHydtase"/>
</dbReference>
<evidence type="ECO:0000313" key="4">
    <source>
        <dbReference type="EMBL" id="AMD00029.1"/>
    </source>
</evidence>
<keyword evidence="4" id="KW-0413">Isomerase</keyword>
<dbReference type="Pfam" id="PF01370">
    <property type="entry name" value="Epimerase"/>
    <property type="match status" value="1"/>
</dbReference>
<organism evidence="4 5">
    <name type="scientific">Halomonas chromatireducens</name>
    <dbReference type="NCBI Taxonomy" id="507626"/>
    <lineage>
        <taxon>Bacteria</taxon>
        <taxon>Pseudomonadati</taxon>
        <taxon>Pseudomonadota</taxon>
        <taxon>Gammaproteobacteria</taxon>
        <taxon>Oceanospirillales</taxon>
        <taxon>Halomonadaceae</taxon>
        <taxon>Halomonas</taxon>
    </lineage>
</organism>
<dbReference type="PRINTS" id="PR01713">
    <property type="entry name" value="NUCEPIMERASE"/>
</dbReference>
<evidence type="ECO:0000256" key="1">
    <source>
        <dbReference type="ARBA" id="ARBA00023027"/>
    </source>
</evidence>
<dbReference type="KEGG" id="hco:LOKO_00952"/>
<reference evidence="4 5" key="1">
    <citation type="journal article" date="2016" name="Genome Announc.">
        <title>Draft Genome Sequence of 'Halomonas chromatireducens' Strain AGD 8-3, a Haloalkaliphilic Chromate- and Selenite-Reducing Gammaproteobacterium.</title>
        <authorList>
            <person name="Sharko F.S."/>
            <person name="Shapovalova A.A."/>
            <person name="Tsygankova S.V."/>
            <person name="Komova A.V."/>
            <person name="Boulygina E.S."/>
            <person name="Teslyuk A.B."/>
            <person name="Gotovtsev P.M."/>
            <person name="Namsaraev Z.B."/>
            <person name="Khijniak T.V."/>
            <person name="Nedoluzhko A.V."/>
            <person name="Vasilov R.G."/>
        </authorList>
    </citation>
    <scope>NUCLEOTIDE SEQUENCE [LARGE SCALE GENOMIC DNA]</scope>
    <source>
        <strain evidence="4 5">AGD 8-3</strain>
    </source>
</reference>
<sequence>MKVLVTGNAGFIGFHTAKRLLERGDSVVGYDSVNDYYDPAIKEARLAILEETAANTGSDYHFIRDNLADQPRVNAIFAEHAFDRVIHLAAQAGVRYSLENPHSYVESNVVAFTNILEACRYAKVQHLTYASTSSVYGANTKMPFSEHEGANHPLQFYAATKKANEMMAHSYSHLFGLPTTGLRFFTVYGPWGRPDMALFKFTKNILADEPIPVFNHGNHTRDFTYVDDIVEGVIRASDQIAEPNANWDSSQPDPATSSAPYRLFNIGNNDPVKLSAYIEAIEAALAKPAKKELLPLQPGDVPDTYADRQAALGGDVVRRLHGSEALDGCPHHVHRIGGTVALGQDVMDSARRHGAAAQGRGAAHRWSDDTAGADRQGEPGPASRYRP</sequence>
<dbReference type="InterPro" id="IPR036291">
    <property type="entry name" value="NAD(P)-bd_dom_sf"/>
</dbReference>
<evidence type="ECO:0000313" key="5">
    <source>
        <dbReference type="Proteomes" id="UP000063387"/>
    </source>
</evidence>
<dbReference type="Proteomes" id="UP000063387">
    <property type="component" value="Chromosome"/>
</dbReference>
<proteinExistence type="predicted"/>
<feature type="domain" description="NAD-dependent epimerase/dehydratase" evidence="3">
    <location>
        <begin position="3"/>
        <end position="242"/>
    </location>
</feature>
<name>A0A0X8HCE4_9GAMM</name>
<dbReference type="PATRIC" id="fig|507626.3.peg.941"/>
<protein>
    <submittedName>
        <fullName evidence="4">UDP-glucose 4-epimerase</fullName>
        <ecNumber evidence="4">5.1.3.2</ecNumber>
    </submittedName>
</protein>
<accession>A0A0X8HCE4</accession>
<evidence type="ECO:0000259" key="3">
    <source>
        <dbReference type="Pfam" id="PF01370"/>
    </source>
</evidence>
<dbReference type="CDD" id="cd05253">
    <property type="entry name" value="UDP_GE_SDE_e"/>
    <property type="match status" value="1"/>
</dbReference>
<evidence type="ECO:0000256" key="2">
    <source>
        <dbReference type="SAM" id="MobiDB-lite"/>
    </source>
</evidence>
<dbReference type="SUPFAM" id="SSF51735">
    <property type="entry name" value="NAD(P)-binding Rossmann-fold domains"/>
    <property type="match status" value="1"/>
</dbReference>
<dbReference type="AlphaFoldDB" id="A0A0X8HCE4"/>
<dbReference type="PANTHER" id="PTHR43574">
    <property type="entry name" value="EPIMERASE-RELATED"/>
    <property type="match status" value="1"/>
</dbReference>
<dbReference type="Gene3D" id="3.40.50.720">
    <property type="entry name" value="NAD(P)-binding Rossmann-like Domain"/>
    <property type="match status" value="1"/>
</dbReference>
<reference evidence="4 5" key="2">
    <citation type="submission" date="2016-02" db="EMBL/GenBank/DDBJ databases">
        <authorList>
            <person name="Wen L."/>
            <person name="He K."/>
            <person name="Yang H."/>
        </authorList>
    </citation>
    <scope>NUCLEOTIDE SEQUENCE [LARGE SCALE GENOMIC DNA]</scope>
    <source>
        <strain evidence="4 5">AGD 8-3</strain>
    </source>
</reference>
<dbReference type="EC" id="5.1.3.2" evidence="4"/>
<dbReference type="GO" id="GO:0003978">
    <property type="term" value="F:UDP-glucose 4-epimerase activity"/>
    <property type="evidence" value="ECO:0007669"/>
    <property type="project" value="UniProtKB-EC"/>
</dbReference>
<gene>
    <name evidence="4" type="primary">galE</name>
    <name evidence="4" type="ORF">LOKO_00952</name>
</gene>
<keyword evidence="1" id="KW-0520">NAD</keyword>